<comment type="similarity">
    <text evidence="4">Belongs to the GST superfamily.</text>
</comment>
<accession>A0A8H4VN45</accession>
<dbReference type="FunFam" id="3.40.30.10:FF:000016">
    <property type="entry name" value="Glutathione S-transferase F2"/>
    <property type="match status" value="1"/>
</dbReference>
<feature type="domain" description="GST C-terminal" evidence="6">
    <location>
        <begin position="89"/>
        <end position="224"/>
    </location>
</feature>
<evidence type="ECO:0000259" key="5">
    <source>
        <dbReference type="PROSITE" id="PS50404"/>
    </source>
</evidence>
<keyword evidence="8" id="KW-1185">Reference proteome</keyword>
<evidence type="ECO:0000313" key="8">
    <source>
        <dbReference type="Proteomes" id="UP000521872"/>
    </source>
</evidence>
<dbReference type="Gene3D" id="1.20.1050.10">
    <property type="match status" value="1"/>
</dbReference>
<proteinExistence type="inferred from homology"/>
<dbReference type="Pfam" id="PF02798">
    <property type="entry name" value="GST_N"/>
    <property type="match status" value="1"/>
</dbReference>
<dbReference type="Gene3D" id="3.40.30.10">
    <property type="entry name" value="Glutaredoxin"/>
    <property type="match status" value="1"/>
</dbReference>
<dbReference type="PROSITE" id="PS50405">
    <property type="entry name" value="GST_CTER"/>
    <property type="match status" value="1"/>
</dbReference>
<dbReference type="SUPFAM" id="SSF47616">
    <property type="entry name" value="GST C-terminal domain-like"/>
    <property type="match status" value="1"/>
</dbReference>
<dbReference type="GO" id="GO:0043295">
    <property type="term" value="F:glutathione binding"/>
    <property type="evidence" value="ECO:0007669"/>
    <property type="project" value="TreeGrafter"/>
</dbReference>
<evidence type="ECO:0000256" key="3">
    <source>
        <dbReference type="ARBA" id="ARBA00047960"/>
    </source>
</evidence>
<dbReference type="InterPro" id="IPR036282">
    <property type="entry name" value="Glutathione-S-Trfase_C_sf"/>
</dbReference>
<dbReference type="InterPro" id="IPR010987">
    <property type="entry name" value="Glutathione-S-Trfase_C-like"/>
</dbReference>
<evidence type="ECO:0000313" key="7">
    <source>
        <dbReference type="EMBL" id="KAF4614175.1"/>
    </source>
</evidence>
<dbReference type="SUPFAM" id="SSF52833">
    <property type="entry name" value="Thioredoxin-like"/>
    <property type="match status" value="1"/>
</dbReference>
<protein>
    <recommendedName>
        <fullName evidence="1">glutathione transferase</fullName>
        <ecNumber evidence="1">2.5.1.18</ecNumber>
    </recommendedName>
</protein>
<name>A0A8H4VN45_9AGAR</name>
<sequence>MVLKLYGHPISTCTQRVVVVLHEKQVPFEFHLIDMAKGEHKSAEYLTKQPFGQVPYIDDDGFILYESRAICHYIETKYPDQGTSLIPMDFKANALYQQAASTEAFAFNEFGAKIALETFYKPLWGQAIDQATVDSSLASLSAKLDVYDKILSKQKYLAGEASFIFFTLFFEITLADLYHLPYADLIPIASANIIQGRPNVARWYKDISSRSSWQKVKEFAKSTA</sequence>
<evidence type="ECO:0000256" key="1">
    <source>
        <dbReference type="ARBA" id="ARBA00012452"/>
    </source>
</evidence>
<dbReference type="InterPro" id="IPR004045">
    <property type="entry name" value="Glutathione_S-Trfase_N"/>
</dbReference>
<dbReference type="GO" id="GO:0005737">
    <property type="term" value="C:cytoplasm"/>
    <property type="evidence" value="ECO:0007669"/>
    <property type="project" value="TreeGrafter"/>
</dbReference>
<dbReference type="InterPro" id="IPR040079">
    <property type="entry name" value="Glutathione_S-Trfase"/>
</dbReference>
<reference evidence="7 8" key="1">
    <citation type="submission" date="2019-12" db="EMBL/GenBank/DDBJ databases">
        <authorList>
            <person name="Floudas D."/>
            <person name="Bentzer J."/>
            <person name="Ahren D."/>
            <person name="Johansson T."/>
            <person name="Persson P."/>
            <person name="Tunlid A."/>
        </authorList>
    </citation>
    <scope>NUCLEOTIDE SEQUENCE [LARGE SCALE GENOMIC DNA]</scope>
    <source>
        <strain evidence="7 8">CBS 102.39</strain>
    </source>
</reference>
<gene>
    <name evidence="7" type="ORF">D9613_007362</name>
</gene>
<comment type="catalytic activity">
    <reaction evidence="3">
        <text>RX + glutathione = an S-substituted glutathione + a halide anion + H(+)</text>
        <dbReference type="Rhea" id="RHEA:16437"/>
        <dbReference type="ChEBI" id="CHEBI:15378"/>
        <dbReference type="ChEBI" id="CHEBI:16042"/>
        <dbReference type="ChEBI" id="CHEBI:17792"/>
        <dbReference type="ChEBI" id="CHEBI:57925"/>
        <dbReference type="ChEBI" id="CHEBI:90779"/>
        <dbReference type="EC" id="2.5.1.18"/>
    </reaction>
</comment>
<evidence type="ECO:0000256" key="4">
    <source>
        <dbReference type="RuleBase" id="RU003494"/>
    </source>
</evidence>
<dbReference type="InterPro" id="IPR004046">
    <property type="entry name" value="GST_C"/>
</dbReference>
<dbReference type="Proteomes" id="UP000521872">
    <property type="component" value="Unassembled WGS sequence"/>
</dbReference>
<dbReference type="EC" id="2.5.1.18" evidence="1"/>
<dbReference type="PANTHER" id="PTHR43900:SF3">
    <property type="entry name" value="GLUTATHIONE S-TRANSFERASE RHO"/>
    <property type="match status" value="1"/>
</dbReference>
<dbReference type="PROSITE" id="PS50404">
    <property type="entry name" value="GST_NTER"/>
    <property type="match status" value="1"/>
</dbReference>
<evidence type="ECO:0000259" key="6">
    <source>
        <dbReference type="PROSITE" id="PS50405"/>
    </source>
</evidence>
<keyword evidence="2" id="KW-0808">Transferase</keyword>
<evidence type="ECO:0000256" key="2">
    <source>
        <dbReference type="ARBA" id="ARBA00022679"/>
    </source>
</evidence>
<dbReference type="EMBL" id="JAACJL010000045">
    <property type="protein sequence ID" value="KAF4614175.1"/>
    <property type="molecule type" value="Genomic_DNA"/>
</dbReference>
<dbReference type="PANTHER" id="PTHR43900">
    <property type="entry name" value="GLUTATHIONE S-TRANSFERASE RHO"/>
    <property type="match status" value="1"/>
</dbReference>
<dbReference type="AlphaFoldDB" id="A0A8H4VN45"/>
<dbReference type="SFLD" id="SFLDG00358">
    <property type="entry name" value="Main_(cytGST)"/>
    <property type="match status" value="1"/>
</dbReference>
<comment type="caution">
    <text evidence="7">The sequence shown here is derived from an EMBL/GenBank/DDBJ whole genome shotgun (WGS) entry which is preliminary data.</text>
</comment>
<dbReference type="SFLD" id="SFLDG01154">
    <property type="entry name" value="Main.5:_Phi-like"/>
    <property type="match status" value="1"/>
</dbReference>
<organism evidence="7 8">
    <name type="scientific">Agrocybe pediades</name>
    <dbReference type="NCBI Taxonomy" id="84607"/>
    <lineage>
        <taxon>Eukaryota</taxon>
        <taxon>Fungi</taxon>
        <taxon>Dikarya</taxon>
        <taxon>Basidiomycota</taxon>
        <taxon>Agaricomycotina</taxon>
        <taxon>Agaricomycetes</taxon>
        <taxon>Agaricomycetidae</taxon>
        <taxon>Agaricales</taxon>
        <taxon>Agaricineae</taxon>
        <taxon>Strophariaceae</taxon>
        <taxon>Agrocybe</taxon>
    </lineage>
</organism>
<feature type="domain" description="GST N-terminal" evidence="5">
    <location>
        <begin position="1"/>
        <end position="82"/>
    </location>
</feature>
<dbReference type="CDD" id="cd03053">
    <property type="entry name" value="GST_N_Phi"/>
    <property type="match status" value="1"/>
</dbReference>
<dbReference type="InterPro" id="IPR036249">
    <property type="entry name" value="Thioredoxin-like_sf"/>
</dbReference>
<dbReference type="Pfam" id="PF00043">
    <property type="entry name" value="GST_C"/>
    <property type="match status" value="1"/>
</dbReference>
<dbReference type="GO" id="GO:0006749">
    <property type="term" value="P:glutathione metabolic process"/>
    <property type="evidence" value="ECO:0007669"/>
    <property type="project" value="TreeGrafter"/>
</dbReference>
<dbReference type="SFLD" id="SFLDS00019">
    <property type="entry name" value="Glutathione_Transferase_(cytos"/>
    <property type="match status" value="1"/>
</dbReference>
<dbReference type="GO" id="GO:0004364">
    <property type="term" value="F:glutathione transferase activity"/>
    <property type="evidence" value="ECO:0007669"/>
    <property type="project" value="UniProtKB-EC"/>
</dbReference>